<evidence type="ECO:0008006" key="3">
    <source>
        <dbReference type="Google" id="ProtNLM"/>
    </source>
</evidence>
<evidence type="ECO:0000313" key="1">
    <source>
        <dbReference type="EMBL" id="MFD1201611.1"/>
    </source>
</evidence>
<dbReference type="RefSeq" id="WP_343957898.1">
    <property type="nucleotide sequence ID" value="NZ_BAAAKZ010000002.1"/>
</dbReference>
<gene>
    <name evidence="1" type="ORF">ACFQ3U_06885</name>
</gene>
<protein>
    <recommendedName>
        <fullName evidence="3">Restriction endonuclease</fullName>
    </recommendedName>
</protein>
<proteinExistence type="predicted"/>
<accession>A0ABW3TLL7</accession>
<dbReference type="Proteomes" id="UP001597181">
    <property type="component" value="Unassembled WGS sequence"/>
</dbReference>
<reference evidence="2" key="1">
    <citation type="journal article" date="2019" name="Int. J. Syst. Evol. Microbiol.">
        <title>The Global Catalogue of Microorganisms (GCM) 10K type strain sequencing project: providing services to taxonomists for standard genome sequencing and annotation.</title>
        <authorList>
            <consortium name="The Broad Institute Genomics Platform"/>
            <consortium name="The Broad Institute Genome Sequencing Center for Infectious Disease"/>
            <person name="Wu L."/>
            <person name="Ma J."/>
        </authorList>
    </citation>
    <scope>NUCLEOTIDE SEQUENCE [LARGE SCALE GENOMIC DNA]</scope>
    <source>
        <strain evidence="2">CCUG 50213</strain>
    </source>
</reference>
<sequence>MSNRVRPEFEGRGEELLAVVESALRDRLPGGWTFTRETERSATDRSVDAWYTLQTAKGLYSLVAVETKRLIEPRDVPRLAERLHGALPSDRWGIPILAARYLSESVRARLKEAGLSYVDATGNIYVHADEPALYIADRGLDHDPWRGPGRPRGTLKGAPAAQVVRALVDAPGPWKMRALIAASEAATGSVYRVVDFLDSEGLISRDDGGLIHVTDWTKLLRRWSRDYEFLHTNTVTRWIAPRGVEHALEQLRVNAGDGYAATGTIAASTWAEYAPVRSAMIFAKDPAVVAELMGVRAADTGANVLLAAPAFPALMRGAFERADGLRIVTPAQAAADLMTGPGRAPSEAEELLEWMKGNEDAWRKV</sequence>
<organism evidence="1 2">
    <name type="scientific">Leucobacter albus</name>
    <dbReference type="NCBI Taxonomy" id="272210"/>
    <lineage>
        <taxon>Bacteria</taxon>
        <taxon>Bacillati</taxon>
        <taxon>Actinomycetota</taxon>
        <taxon>Actinomycetes</taxon>
        <taxon>Micrococcales</taxon>
        <taxon>Microbacteriaceae</taxon>
        <taxon>Leucobacter</taxon>
    </lineage>
</organism>
<keyword evidence="2" id="KW-1185">Reference proteome</keyword>
<comment type="caution">
    <text evidence="1">The sequence shown here is derived from an EMBL/GenBank/DDBJ whole genome shotgun (WGS) entry which is preliminary data.</text>
</comment>
<name>A0ABW3TLL7_9MICO</name>
<dbReference type="EMBL" id="JBHTLY010000002">
    <property type="protein sequence ID" value="MFD1201611.1"/>
    <property type="molecule type" value="Genomic_DNA"/>
</dbReference>
<evidence type="ECO:0000313" key="2">
    <source>
        <dbReference type="Proteomes" id="UP001597181"/>
    </source>
</evidence>